<accession>A0ABM1C1Y0</accession>
<gene>
    <name evidence="4" type="primary">LOC106476706</name>
</gene>
<evidence type="ECO:0000313" key="4">
    <source>
        <dbReference type="RefSeq" id="XP_013792795.2"/>
    </source>
</evidence>
<dbReference type="GeneID" id="106476706"/>
<feature type="compositionally biased region" description="Low complexity" evidence="1">
    <location>
        <begin position="62"/>
        <end position="88"/>
    </location>
</feature>
<evidence type="ECO:0000259" key="2">
    <source>
        <dbReference type="PROSITE" id="PS51505"/>
    </source>
</evidence>
<reference evidence="4" key="1">
    <citation type="submission" date="2025-08" db="UniProtKB">
        <authorList>
            <consortium name="RefSeq"/>
        </authorList>
    </citation>
    <scope>IDENTIFICATION</scope>
    <source>
        <tissue evidence="4">Muscle</tissue>
    </source>
</reference>
<keyword evidence="3" id="KW-1185">Reference proteome</keyword>
<protein>
    <submittedName>
        <fullName evidence="4">Ataxin-7-like protein 3</fullName>
    </submittedName>
</protein>
<dbReference type="Gene3D" id="6.10.140.1270">
    <property type="match status" value="1"/>
</dbReference>
<evidence type="ECO:0000313" key="3">
    <source>
        <dbReference type="Proteomes" id="UP000694941"/>
    </source>
</evidence>
<feature type="region of interest" description="Disordered" evidence="1">
    <location>
        <begin position="62"/>
        <end position="101"/>
    </location>
</feature>
<organism evidence="3 4">
    <name type="scientific">Limulus polyphemus</name>
    <name type="common">Atlantic horseshoe crab</name>
    <dbReference type="NCBI Taxonomy" id="6850"/>
    <lineage>
        <taxon>Eukaryota</taxon>
        <taxon>Metazoa</taxon>
        <taxon>Ecdysozoa</taxon>
        <taxon>Arthropoda</taxon>
        <taxon>Chelicerata</taxon>
        <taxon>Merostomata</taxon>
        <taxon>Xiphosura</taxon>
        <taxon>Limulidae</taxon>
        <taxon>Limulus</taxon>
    </lineage>
</organism>
<dbReference type="Proteomes" id="UP000694941">
    <property type="component" value="Unplaced"/>
</dbReference>
<feature type="domain" description="SCA7" evidence="2">
    <location>
        <begin position="1"/>
        <end position="45"/>
    </location>
</feature>
<sequence length="101" mass="11272">MCMRSRRCPQHTDEQRKTVRLSLLGQQVTVPETTEDVHVDIDTCDESQAQFLQEAMLRNWDTGNSTNVSVGTSSSKKKALSSNSNRSGSSKKKGHVFQVVM</sequence>
<proteinExistence type="predicted"/>
<name>A0ABM1C1Y0_LIMPO</name>
<dbReference type="InterPro" id="IPR013243">
    <property type="entry name" value="SCA7_dom"/>
</dbReference>
<evidence type="ECO:0000256" key="1">
    <source>
        <dbReference type="SAM" id="MobiDB-lite"/>
    </source>
</evidence>
<dbReference type="RefSeq" id="XP_013792795.2">
    <property type="nucleotide sequence ID" value="XM_013937341.2"/>
</dbReference>
<dbReference type="PROSITE" id="PS51505">
    <property type="entry name" value="SCA7"/>
    <property type="match status" value="1"/>
</dbReference>